<gene>
    <name evidence="2" type="ORF">ACFSHS_05350</name>
</gene>
<evidence type="ECO:0000259" key="1">
    <source>
        <dbReference type="Pfam" id="PF22289"/>
    </source>
</evidence>
<feature type="domain" description="Dimethylamine monooxygenase subunit DmmA-like C-terminal" evidence="1">
    <location>
        <begin position="117"/>
        <end position="161"/>
    </location>
</feature>
<keyword evidence="3" id="KW-1185">Reference proteome</keyword>
<organism evidence="2 3">
    <name type="scientific">Blastococcus deserti</name>
    <dbReference type="NCBI Taxonomy" id="2259033"/>
    <lineage>
        <taxon>Bacteria</taxon>
        <taxon>Bacillati</taxon>
        <taxon>Actinomycetota</taxon>
        <taxon>Actinomycetes</taxon>
        <taxon>Geodermatophilales</taxon>
        <taxon>Geodermatophilaceae</taxon>
        <taxon>Blastococcus</taxon>
    </lineage>
</organism>
<comment type="caution">
    <text evidence="2">The sequence shown here is derived from an EMBL/GenBank/DDBJ whole genome shotgun (WGS) entry which is preliminary data.</text>
</comment>
<dbReference type="EMBL" id="JBHUHP010000004">
    <property type="protein sequence ID" value="MFD2090995.1"/>
    <property type="molecule type" value="Genomic_DNA"/>
</dbReference>
<evidence type="ECO:0000313" key="2">
    <source>
        <dbReference type="EMBL" id="MFD2090995.1"/>
    </source>
</evidence>
<dbReference type="Pfam" id="PF22289">
    <property type="entry name" value="DmmA-like_C"/>
    <property type="match status" value="1"/>
</dbReference>
<dbReference type="NCBIfam" id="NF041259">
    <property type="entry name" value="mono_DmmA_fam"/>
    <property type="match status" value="1"/>
</dbReference>
<dbReference type="InterPro" id="IPR048037">
    <property type="entry name" value="DmmA-like_C"/>
</dbReference>
<keyword evidence="2" id="KW-0503">Monooxygenase</keyword>
<keyword evidence="2" id="KW-0560">Oxidoreductase</keyword>
<dbReference type="GO" id="GO:0004497">
    <property type="term" value="F:monooxygenase activity"/>
    <property type="evidence" value="ECO:0007669"/>
    <property type="project" value="UniProtKB-KW"/>
</dbReference>
<accession>A0ABW4X792</accession>
<name>A0ABW4X792_9ACTN</name>
<proteinExistence type="predicted"/>
<dbReference type="Proteomes" id="UP001597402">
    <property type="component" value="Unassembled WGS sequence"/>
</dbReference>
<evidence type="ECO:0000313" key="3">
    <source>
        <dbReference type="Proteomes" id="UP001597402"/>
    </source>
</evidence>
<sequence length="170" mass="17789">MGAQHASVPRWTDERPHIDPSARAVALVEFGPSGAAAVRGWAAVVPDGVPARTHLAPAADEDTRALLAEQIAAARVGWRLVLAGPEIEVLAARALATGLGVLDAEISVAVTDAQRKRVFCPHCRTTTTTEEPVGGSVPCDGCGRRLFVYAHVSRRAGAYLGFMADAEEAA</sequence>
<dbReference type="RefSeq" id="WP_376872731.1">
    <property type="nucleotide sequence ID" value="NZ_JBHUHP010000004.1"/>
</dbReference>
<protein>
    <submittedName>
        <fullName evidence="2">Dimethylamine monooxygenase subunit DmmA family protein</fullName>
    </submittedName>
</protein>
<reference evidence="3" key="1">
    <citation type="journal article" date="2019" name="Int. J. Syst. Evol. Microbiol.">
        <title>The Global Catalogue of Microorganisms (GCM) 10K type strain sequencing project: providing services to taxonomists for standard genome sequencing and annotation.</title>
        <authorList>
            <consortium name="The Broad Institute Genomics Platform"/>
            <consortium name="The Broad Institute Genome Sequencing Center for Infectious Disease"/>
            <person name="Wu L."/>
            <person name="Ma J."/>
        </authorList>
    </citation>
    <scope>NUCLEOTIDE SEQUENCE [LARGE SCALE GENOMIC DNA]</scope>
    <source>
        <strain evidence="3">JCM 3338</strain>
    </source>
</reference>